<keyword evidence="3" id="KW-0540">Nuclease</keyword>
<dbReference type="GO" id="GO:0045292">
    <property type="term" value="P:mRNA cis splicing, via spliceosome"/>
    <property type="evidence" value="ECO:0007669"/>
    <property type="project" value="TreeGrafter"/>
</dbReference>
<dbReference type="GO" id="GO:0004519">
    <property type="term" value="F:endonuclease activity"/>
    <property type="evidence" value="ECO:0007669"/>
    <property type="project" value="UniProtKB-KW"/>
</dbReference>
<dbReference type="Proteomes" id="UP000824596">
    <property type="component" value="Unassembled WGS sequence"/>
</dbReference>
<evidence type="ECO:0000259" key="2">
    <source>
        <dbReference type="Pfam" id="PF03161"/>
    </source>
</evidence>
<dbReference type="OrthoDB" id="2888667at2759"/>
<organism evidence="3">
    <name type="scientific">Hirsutella rhossiliensis</name>
    <dbReference type="NCBI Taxonomy" id="111463"/>
    <lineage>
        <taxon>Eukaryota</taxon>
        <taxon>Fungi</taxon>
        <taxon>Dikarya</taxon>
        <taxon>Ascomycota</taxon>
        <taxon>Pezizomycotina</taxon>
        <taxon>Sordariomycetes</taxon>
        <taxon>Hypocreomycetidae</taxon>
        <taxon>Hypocreales</taxon>
        <taxon>Ophiocordycipitaceae</taxon>
        <taxon>Hirsutella</taxon>
    </lineage>
</organism>
<name>A0A161F732_9HYPO</name>
<feature type="transmembrane region" description="Helical" evidence="1">
    <location>
        <begin position="6"/>
        <end position="22"/>
    </location>
</feature>
<dbReference type="EMBL" id="MG979071">
    <property type="protein sequence ID" value="AYU58475.1"/>
    <property type="molecule type" value="Genomic_DNA"/>
</dbReference>
<keyword evidence="1" id="KW-1133">Transmembrane helix</keyword>
<dbReference type="GO" id="GO:0000373">
    <property type="term" value="P:Group II intron splicing"/>
    <property type="evidence" value="ECO:0007669"/>
    <property type="project" value="TreeGrafter"/>
</dbReference>
<dbReference type="InterPro" id="IPR004860">
    <property type="entry name" value="LAGLIDADG_dom"/>
</dbReference>
<gene>
    <name evidence="4" type="primary">orf237</name>
    <name evidence="5" type="ORF">HRG_mt00005</name>
</gene>
<keyword evidence="3" id="KW-0496">Mitochondrion</keyword>
<keyword evidence="3" id="KW-0378">Hydrolase</keyword>
<dbReference type="Pfam" id="PF03161">
    <property type="entry name" value="LAGLIDADG_2"/>
    <property type="match status" value="1"/>
</dbReference>
<reference evidence="4" key="2">
    <citation type="submission" date="2018-02" db="EMBL/GenBank/DDBJ databases">
        <authorList>
            <person name="Zhang Y.-J."/>
        </authorList>
    </citation>
    <scope>NUCLEOTIDE SEQUENCE</scope>
    <source>
        <strain evidence="4">OWVT-1</strain>
    </source>
</reference>
<dbReference type="EMBL" id="JAIZPD010000040">
    <property type="protein sequence ID" value="KAH0956875.1"/>
    <property type="molecule type" value="Genomic_DNA"/>
</dbReference>
<evidence type="ECO:0000313" key="6">
    <source>
        <dbReference type="Proteomes" id="UP000824596"/>
    </source>
</evidence>
<reference evidence="3" key="1">
    <citation type="submission" date="2015-11" db="EMBL/GenBank/DDBJ databases">
        <title>Hiseq next generation genomic resequencing reveals the mitochondrial genome of the nematode endoparasitic fungus Hirsutella rhossiliensis.</title>
        <authorList>
            <person name="Wang N.N."/>
            <person name="Zhang Y.J."/>
            <person name="Li K."/>
            <person name="Liu X.Z."/>
        </authorList>
    </citation>
    <scope>NUCLEOTIDE SEQUENCE</scope>
    <source>
        <strain evidence="3">USA-87-5</strain>
    </source>
</reference>
<dbReference type="GeneID" id="27908084"/>
<proteinExistence type="predicted"/>
<dbReference type="AlphaFoldDB" id="A0A161F732"/>
<reference evidence="5" key="4">
    <citation type="submission" date="2021-09" db="EMBL/GenBank/DDBJ databases">
        <title>A high-quality genome of the endoparasitic fungus Hirsutella rhossiliensis with a comparison of Hirsutella genomes reveals transposable elements contributing to genome size variation.</title>
        <authorList>
            <person name="Lin R."/>
            <person name="Jiao Y."/>
            <person name="Sun X."/>
            <person name="Ling J."/>
            <person name="Xie B."/>
            <person name="Cheng X."/>
        </authorList>
    </citation>
    <scope>NUCLEOTIDE SEQUENCE</scope>
    <source>
        <strain evidence="5">HR02</strain>
    </source>
</reference>
<dbReference type="PANTHER" id="PTHR47539:SF1">
    <property type="entry name" value="PENTATRICOPEPTIDE REPEAT-CONTAINING PROTEIN OTP51, CHLOROPLASTIC"/>
    <property type="match status" value="1"/>
</dbReference>
<dbReference type="PANTHER" id="PTHR47539">
    <property type="entry name" value="PENTATRICOPEPTIDE REPEAT-CONTAINING PROTEIN OTP51, CHLOROPLASTIC"/>
    <property type="match status" value="1"/>
</dbReference>
<evidence type="ECO:0000256" key="1">
    <source>
        <dbReference type="SAM" id="Phobius"/>
    </source>
</evidence>
<evidence type="ECO:0000313" key="3">
    <source>
        <dbReference type="EMBL" id="AMO02242.1"/>
    </source>
</evidence>
<dbReference type="Gene3D" id="3.10.28.10">
    <property type="entry name" value="Homing endonucleases"/>
    <property type="match status" value="2"/>
</dbReference>
<evidence type="ECO:0000313" key="5">
    <source>
        <dbReference type="EMBL" id="KAH0956875.1"/>
    </source>
</evidence>
<feature type="domain" description="Homing endonuclease LAGLIDADG" evidence="2">
    <location>
        <begin position="47"/>
        <end position="219"/>
    </location>
</feature>
<sequence length="237" mass="27690">MKLTLINLDLISIIFFINTLVLQRSTKGIKRLSSAERSLIELPDEVKEVLIGILLGDGHIVKRSPKSSSRLVYAQTAISHKEYFHYVFSFFLPYCTKDYELQSRIFKDNRTKETYSAISFTTMQLPCFNIFREMFYGSVKKVPDNIYELLTPRGLAFWLMDDGSRHGSGMHIGVYGFTNEDVDKLMFTLQDKFHLKCSIHYNKDNKPRIYIFKESMETLITLVKPYFIKQMLYKLGL</sequence>
<dbReference type="RefSeq" id="YP_009252435.1">
    <property type="nucleotide sequence ID" value="NC_030164.1"/>
</dbReference>
<dbReference type="InterPro" id="IPR052500">
    <property type="entry name" value="Chloro/Mito_RNA_Process"/>
</dbReference>
<dbReference type="EMBL" id="KU203675">
    <property type="protein sequence ID" value="AMO02242.1"/>
    <property type="molecule type" value="Genomic_DNA"/>
</dbReference>
<evidence type="ECO:0000313" key="4">
    <source>
        <dbReference type="EMBL" id="AYU58475.1"/>
    </source>
</evidence>
<accession>A0A161F732</accession>
<geneLocation type="mitochondrion" evidence="3"/>
<keyword evidence="1" id="KW-0812">Transmembrane</keyword>
<keyword evidence="6" id="KW-1185">Reference proteome</keyword>
<protein>
    <submittedName>
        <fullName evidence="3">LAGLIDADG endonuclease</fullName>
    </submittedName>
</protein>
<dbReference type="InterPro" id="IPR027434">
    <property type="entry name" value="Homing_endonucl"/>
</dbReference>
<keyword evidence="1" id="KW-0472">Membrane</keyword>
<keyword evidence="3" id="KW-0255">Endonuclease</keyword>
<dbReference type="SUPFAM" id="SSF55608">
    <property type="entry name" value="Homing endonucleases"/>
    <property type="match status" value="1"/>
</dbReference>
<reference evidence="4" key="3">
    <citation type="journal article" date="2019" name="Wei Sheng Wu Xue Bao">
        <title>Reanalysis of the mitochondrial genome of the nematophagous fungus Hirsutella rhossiliensis.</title>
        <authorList>
            <person name="Yan Q."/>
            <person name="Liu X."/>
            <person name="Zhang Y."/>
        </authorList>
    </citation>
    <scope>NUCLEOTIDE SEQUENCE</scope>
    <source>
        <strain evidence="4">OWVT-1</strain>
    </source>
</reference>